<keyword evidence="3" id="KW-0677">Repeat</keyword>
<evidence type="ECO:0000256" key="2">
    <source>
        <dbReference type="ARBA" id="ARBA00022723"/>
    </source>
</evidence>
<evidence type="ECO:0000313" key="7">
    <source>
        <dbReference type="EMBL" id="VFU16350.1"/>
    </source>
</evidence>
<dbReference type="EMBL" id="CAADRN010000264">
    <property type="protein sequence ID" value="VFU16350.1"/>
    <property type="molecule type" value="Genomic_DNA"/>
</dbReference>
<dbReference type="GO" id="GO:0016491">
    <property type="term" value="F:oxidoreductase activity"/>
    <property type="evidence" value="ECO:0007669"/>
    <property type="project" value="UniProtKB-ARBA"/>
</dbReference>
<evidence type="ECO:0000256" key="1">
    <source>
        <dbReference type="ARBA" id="ARBA00022485"/>
    </source>
</evidence>
<evidence type="ECO:0000256" key="4">
    <source>
        <dbReference type="ARBA" id="ARBA00023004"/>
    </source>
</evidence>
<reference evidence="7" key="1">
    <citation type="submission" date="2019-03" db="EMBL/GenBank/DDBJ databases">
        <authorList>
            <person name="Hao L."/>
        </authorList>
    </citation>
    <scope>NUCLEOTIDE SEQUENCE</scope>
</reference>
<keyword evidence="4" id="KW-0408">Iron</keyword>
<accession>A0A485M5G2</accession>
<evidence type="ECO:0000256" key="5">
    <source>
        <dbReference type="ARBA" id="ARBA00023014"/>
    </source>
</evidence>
<dbReference type="PANTHER" id="PTHR32479">
    <property type="entry name" value="GLYCOLATE OXIDASE IRON-SULFUR SUBUNIT"/>
    <property type="match status" value="1"/>
</dbReference>
<name>A0A485M5G2_9ZZZZ</name>
<evidence type="ECO:0000256" key="3">
    <source>
        <dbReference type="ARBA" id="ARBA00022737"/>
    </source>
</evidence>
<dbReference type="InterPro" id="IPR004017">
    <property type="entry name" value="Cys_rich_dom"/>
</dbReference>
<dbReference type="GO" id="GO:0051539">
    <property type="term" value="F:4 iron, 4 sulfur cluster binding"/>
    <property type="evidence" value="ECO:0007669"/>
    <property type="project" value="UniProtKB-KW"/>
</dbReference>
<protein>
    <submittedName>
        <fullName evidence="7">Putative glycolate, D-lactate, or L-lactate dehydrogenase, iron-sulfur subunit</fullName>
    </submittedName>
</protein>
<feature type="domain" description="Cysteine-rich" evidence="6">
    <location>
        <begin position="27"/>
        <end position="109"/>
    </location>
</feature>
<dbReference type="AlphaFoldDB" id="A0A485M5G2"/>
<dbReference type="PANTHER" id="PTHR32479:SF20">
    <property type="entry name" value="GLYCOLATE OXIDASE IRON-SULFUR SUBUNIT"/>
    <property type="match status" value="1"/>
</dbReference>
<proteinExistence type="predicted"/>
<keyword evidence="2" id="KW-0479">Metal-binding</keyword>
<feature type="domain" description="Cysteine-rich" evidence="6">
    <location>
        <begin position="159"/>
        <end position="243"/>
    </location>
</feature>
<keyword evidence="5" id="KW-0411">Iron-sulfur</keyword>
<sequence>MIPPLSPQTFRDGMKEAVTVPGAKGKVAFFTGCLANYVYPSTGRAVVEVLNKSGVSVLIPGEQHCCGAPLAINGIMDTAEQMARSHVDLFSGLKVDAVVVACGTCGESFKKKYVNLLNGTPGYAKKARELAAKTYDIAEFVRNVAPYDRQLLKEVNMKVTYHEPCHLGRGLGVTGEPLEIIGAVPGLDFVPLQEPDRCCGNAGTFNFTHYDVSYNILKHKLADIAGTGAEAVVTGCSACRMQLEEGIAREGLGKKVLHTTELLAMSLK</sequence>
<gene>
    <name evidence="7" type="ORF">SCFA_3360003</name>
</gene>
<organism evidence="7">
    <name type="scientific">anaerobic digester metagenome</name>
    <dbReference type="NCBI Taxonomy" id="1263854"/>
    <lineage>
        <taxon>unclassified sequences</taxon>
        <taxon>metagenomes</taxon>
        <taxon>ecological metagenomes</taxon>
    </lineage>
</organism>
<evidence type="ECO:0000259" key="6">
    <source>
        <dbReference type="Pfam" id="PF02754"/>
    </source>
</evidence>
<dbReference type="Pfam" id="PF02754">
    <property type="entry name" value="CCG"/>
    <property type="match status" value="2"/>
</dbReference>
<dbReference type="GO" id="GO:0046872">
    <property type="term" value="F:metal ion binding"/>
    <property type="evidence" value="ECO:0007669"/>
    <property type="project" value="UniProtKB-KW"/>
</dbReference>
<keyword evidence="1" id="KW-0004">4Fe-4S</keyword>